<comment type="subcellular location">
    <subcellularLocation>
        <location evidence="6 7">Cytoplasm</location>
    </subcellularLocation>
</comment>
<dbReference type="InterPro" id="IPR035990">
    <property type="entry name" value="TIM_sf"/>
</dbReference>
<protein>
    <recommendedName>
        <fullName evidence="6 7">Triosephosphate isomerase</fullName>
        <shortName evidence="6">TIM</shortName>
        <shortName evidence="6">TPI</shortName>
        <ecNumber evidence="6 7">5.3.1.1</ecNumber>
    </recommendedName>
    <alternativeName>
        <fullName evidence="6">Triose-phosphate isomerase</fullName>
    </alternativeName>
</protein>
<keyword evidence="3 6" id="KW-0963">Cytoplasm</keyword>
<evidence type="ECO:0000256" key="5">
    <source>
        <dbReference type="ARBA" id="ARBA00023235"/>
    </source>
</evidence>
<dbReference type="InterPro" id="IPR020861">
    <property type="entry name" value="Triosephosphate_isomerase_AS"/>
</dbReference>
<dbReference type="Proteomes" id="UP001291309">
    <property type="component" value="Unassembled WGS sequence"/>
</dbReference>
<feature type="binding site" evidence="6">
    <location>
        <begin position="13"/>
        <end position="15"/>
    </location>
    <ligand>
        <name>substrate</name>
    </ligand>
</feature>
<comment type="function">
    <text evidence="6">Involved in the gluconeogenesis. Catalyzes stereospecifically the conversion of dihydroxyacetone phosphate (DHAP) to D-glyceraldehyde-3-phosphate (G3P).</text>
</comment>
<dbReference type="PANTHER" id="PTHR21139:SF42">
    <property type="entry name" value="TRIOSEPHOSPHATE ISOMERASE"/>
    <property type="match status" value="1"/>
</dbReference>
<evidence type="ECO:0000256" key="4">
    <source>
        <dbReference type="ARBA" id="ARBA00023152"/>
    </source>
</evidence>
<dbReference type="Pfam" id="PF00121">
    <property type="entry name" value="TIM"/>
    <property type="match status" value="1"/>
</dbReference>
<comment type="pathway">
    <text evidence="6 7">Carbohydrate degradation; glycolysis; D-glyceraldehyde 3-phosphate from glycerone phosphate: step 1/1.</text>
</comment>
<dbReference type="InterPro" id="IPR022896">
    <property type="entry name" value="TrioseP_Isoase_bac/euk"/>
</dbReference>
<evidence type="ECO:0000313" key="9">
    <source>
        <dbReference type="Proteomes" id="UP001291309"/>
    </source>
</evidence>
<feature type="binding site" evidence="6">
    <location>
        <begin position="239"/>
        <end position="240"/>
    </location>
    <ligand>
        <name>substrate</name>
    </ligand>
</feature>
<evidence type="ECO:0000256" key="3">
    <source>
        <dbReference type="ARBA" id="ARBA00022490"/>
    </source>
</evidence>
<dbReference type="Gene3D" id="3.20.20.70">
    <property type="entry name" value="Aldolase class I"/>
    <property type="match status" value="1"/>
</dbReference>
<keyword evidence="2 6" id="KW-0312">Gluconeogenesis</keyword>
<dbReference type="HAMAP" id="MF_00147_B">
    <property type="entry name" value="TIM_B"/>
    <property type="match status" value="1"/>
</dbReference>
<dbReference type="EMBL" id="JAXIVS010000001">
    <property type="protein sequence ID" value="MDY7224968.1"/>
    <property type="molecule type" value="Genomic_DNA"/>
</dbReference>
<reference evidence="8 9" key="1">
    <citation type="submission" date="2023-12" db="EMBL/GenBank/DDBJ databases">
        <title>the genome sequence of Hyalangium sp. s54d21.</title>
        <authorList>
            <person name="Zhang X."/>
        </authorList>
    </citation>
    <scope>NUCLEOTIDE SEQUENCE [LARGE SCALE GENOMIC DNA]</scope>
    <source>
        <strain evidence="9">s54d21</strain>
    </source>
</reference>
<dbReference type="PROSITE" id="PS51440">
    <property type="entry name" value="TIM_2"/>
    <property type="match status" value="1"/>
</dbReference>
<dbReference type="CDD" id="cd00311">
    <property type="entry name" value="TIM"/>
    <property type="match status" value="1"/>
</dbReference>
<keyword evidence="4 6" id="KW-0324">Glycolysis</keyword>
<feature type="binding site" evidence="6">
    <location>
        <position position="218"/>
    </location>
    <ligand>
        <name>substrate</name>
    </ligand>
</feature>
<dbReference type="InterPro" id="IPR000652">
    <property type="entry name" value="Triosephosphate_isomerase"/>
</dbReference>
<comment type="similarity">
    <text evidence="1 6 7">Belongs to the triosephosphate isomerase family.</text>
</comment>
<sequence length="256" mass="26929">MAAEARRKIVAGNWKMNKTVPEALALVRELRGMVSMLRDKVEIVIAPPFVALHPVAKAIEDSNLKLAAQNCHWEASGAFTGEVSAPMLKELGCAYVIVGHSERRQFFGETDETVNKRSQAVLKAGMLPIICVGETLAERESGRTLEVVERQVKGALAGFGAGDVAKFVLAYEPVWAIGTGRTATSAQAQEVHAAIRSQLSRLYDGGTAGQVRIQYGGSVKADNAAELLGQADVDGALVGGASLKAGDFAAIAKAGA</sequence>
<gene>
    <name evidence="6 8" type="primary">tpiA</name>
    <name evidence="8" type="ORF">SYV04_01185</name>
</gene>
<dbReference type="PANTHER" id="PTHR21139">
    <property type="entry name" value="TRIOSEPHOSPHATE ISOMERASE"/>
    <property type="match status" value="1"/>
</dbReference>
<feature type="active site" description="Electrophile" evidence="6">
    <location>
        <position position="100"/>
    </location>
</feature>
<comment type="subunit">
    <text evidence="6 7">Homodimer.</text>
</comment>
<feature type="active site" description="Proton acceptor" evidence="6">
    <location>
        <position position="172"/>
    </location>
</feature>
<feature type="binding site" evidence="6">
    <location>
        <position position="178"/>
    </location>
    <ligand>
        <name>substrate</name>
    </ligand>
</feature>
<dbReference type="GO" id="GO:0004807">
    <property type="term" value="F:triose-phosphate isomerase activity"/>
    <property type="evidence" value="ECO:0007669"/>
    <property type="project" value="UniProtKB-EC"/>
</dbReference>
<evidence type="ECO:0000313" key="8">
    <source>
        <dbReference type="EMBL" id="MDY7224968.1"/>
    </source>
</evidence>
<comment type="catalytic activity">
    <reaction evidence="6 7">
        <text>D-glyceraldehyde 3-phosphate = dihydroxyacetone phosphate</text>
        <dbReference type="Rhea" id="RHEA:18585"/>
        <dbReference type="ChEBI" id="CHEBI:57642"/>
        <dbReference type="ChEBI" id="CHEBI:59776"/>
        <dbReference type="EC" id="5.3.1.1"/>
    </reaction>
</comment>
<organism evidence="8 9">
    <name type="scientific">Hyalangium rubrum</name>
    <dbReference type="NCBI Taxonomy" id="3103134"/>
    <lineage>
        <taxon>Bacteria</taxon>
        <taxon>Pseudomonadati</taxon>
        <taxon>Myxococcota</taxon>
        <taxon>Myxococcia</taxon>
        <taxon>Myxococcales</taxon>
        <taxon>Cystobacterineae</taxon>
        <taxon>Archangiaceae</taxon>
        <taxon>Hyalangium</taxon>
    </lineage>
</organism>
<evidence type="ECO:0000256" key="1">
    <source>
        <dbReference type="ARBA" id="ARBA00007422"/>
    </source>
</evidence>
<comment type="pathway">
    <text evidence="6 7">Carbohydrate biosynthesis; gluconeogenesis.</text>
</comment>
<proteinExistence type="inferred from homology"/>
<keyword evidence="5 6" id="KW-0413">Isomerase</keyword>
<accession>A0ABU5GWV4</accession>
<evidence type="ECO:0000256" key="7">
    <source>
        <dbReference type="RuleBase" id="RU363013"/>
    </source>
</evidence>
<dbReference type="SUPFAM" id="SSF51351">
    <property type="entry name" value="Triosephosphate isomerase (TIM)"/>
    <property type="match status" value="1"/>
</dbReference>
<dbReference type="InterPro" id="IPR013785">
    <property type="entry name" value="Aldolase_TIM"/>
</dbReference>
<name>A0ABU5GWV4_9BACT</name>
<evidence type="ECO:0000256" key="2">
    <source>
        <dbReference type="ARBA" id="ARBA00022432"/>
    </source>
</evidence>
<evidence type="ECO:0000256" key="6">
    <source>
        <dbReference type="HAMAP-Rule" id="MF_00147"/>
    </source>
</evidence>
<comment type="caution">
    <text evidence="8">The sequence shown here is derived from an EMBL/GenBank/DDBJ whole genome shotgun (WGS) entry which is preliminary data.</text>
</comment>
<dbReference type="RefSeq" id="WP_321543693.1">
    <property type="nucleotide sequence ID" value="NZ_JAXIVS010000001.1"/>
</dbReference>
<keyword evidence="9" id="KW-1185">Reference proteome</keyword>
<dbReference type="NCBIfam" id="TIGR00419">
    <property type="entry name" value="tim"/>
    <property type="match status" value="1"/>
</dbReference>
<dbReference type="PROSITE" id="PS00171">
    <property type="entry name" value="TIM_1"/>
    <property type="match status" value="1"/>
</dbReference>
<dbReference type="EC" id="5.3.1.1" evidence="6 7"/>